<dbReference type="PROSITE" id="PS50977">
    <property type="entry name" value="HTH_TETR_2"/>
    <property type="match status" value="1"/>
</dbReference>
<dbReference type="PRINTS" id="PR00455">
    <property type="entry name" value="HTHTETR"/>
</dbReference>
<dbReference type="Proteomes" id="UP000325218">
    <property type="component" value="Unassembled WGS sequence"/>
</dbReference>
<evidence type="ECO:0000256" key="2">
    <source>
        <dbReference type="PROSITE-ProRule" id="PRU00335"/>
    </source>
</evidence>
<protein>
    <submittedName>
        <fullName evidence="4">TetR/AcrR family transcriptional regulator</fullName>
    </submittedName>
</protein>
<sequence length="215" mass="24873">MAESWHKNLKNKHREALIAAGKSLFMKKSFLNVNIKEVCELAGVSRVTFYKHFRSMDELIFEVQMDVLEGMTGYLEGIGVEARDGKAKLRLILEAWIDYARQHPDYLKFILLFDLYYEAYDSDHELKHRYEQFIVTKKERHFLTETLEAGLRDGSLQPGLHPLETGQFIFTAMMGLLQKVSLVPAAEMAGESIDDPIPQRFVDMILQYLADSRHN</sequence>
<dbReference type="InterPro" id="IPR036271">
    <property type="entry name" value="Tet_transcr_reg_TetR-rel_C_sf"/>
</dbReference>
<gene>
    <name evidence="4" type="ORF">FRY98_06180</name>
</gene>
<accession>A0A5D0D1U7</accession>
<proteinExistence type="predicted"/>
<name>A0A5D0D1U7_9BACL</name>
<dbReference type="SUPFAM" id="SSF48498">
    <property type="entry name" value="Tetracyclin repressor-like, C-terminal domain"/>
    <property type="match status" value="1"/>
</dbReference>
<dbReference type="EMBL" id="VSDO01000001">
    <property type="protein sequence ID" value="TYA15604.1"/>
    <property type="molecule type" value="Genomic_DNA"/>
</dbReference>
<dbReference type="Pfam" id="PF00440">
    <property type="entry name" value="TetR_N"/>
    <property type="match status" value="1"/>
</dbReference>
<dbReference type="InterPro" id="IPR001647">
    <property type="entry name" value="HTH_TetR"/>
</dbReference>
<evidence type="ECO:0000313" key="5">
    <source>
        <dbReference type="Proteomes" id="UP000325218"/>
    </source>
</evidence>
<dbReference type="SUPFAM" id="SSF46689">
    <property type="entry name" value="Homeodomain-like"/>
    <property type="match status" value="1"/>
</dbReference>
<dbReference type="PANTHER" id="PTHR43479">
    <property type="entry name" value="ACREF/ENVCD OPERON REPRESSOR-RELATED"/>
    <property type="match status" value="1"/>
</dbReference>
<dbReference type="GO" id="GO:0003677">
    <property type="term" value="F:DNA binding"/>
    <property type="evidence" value="ECO:0007669"/>
    <property type="project" value="UniProtKB-UniRule"/>
</dbReference>
<feature type="domain" description="HTH tetR-type" evidence="3">
    <location>
        <begin position="11"/>
        <end position="71"/>
    </location>
</feature>
<dbReference type="AlphaFoldDB" id="A0A5D0D1U7"/>
<dbReference type="OrthoDB" id="118249at2"/>
<dbReference type="PANTHER" id="PTHR43479:SF11">
    <property type="entry name" value="ACREF_ENVCD OPERON REPRESSOR-RELATED"/>
    <property type="match status" value="1"/>
</dbReference>
<reference evidence="4 5" key="1">
    <citation type="submission" date="2019-08" db="EMBL/GenBank/DDBJ databases">
        <title>Genome sequencing of Paenibacillus faecis DSM 23593(T).</title>
        <authorList>
            <person name="Kook J.-K."/>
            <person name="Park S.-N."/>
            <person name="Lim Y.K."/>
        </authorList>
    </citation>
    <scope>NUCLEOTIDE SEQUENCE [LARGE SCALE GENOMIC DNA]</scope>
    <source>
        <strain evidence="4 5">DSM 23593</strain>
    </source>
</reference>
<evidence type="ECO:0000313" key="4">
    <source>
        <dbReference type="EMBL" id="TYA15604.1"/>
    </source>
</evidence>
<comment type="caution">
    <text evidence="4">The sequence shown here is derived from an EMBL/GenBank/DDBJ whole genome shotgun (WGS) entry which is preliminary data.</text>
</comment>
<dbReference type="InterPro" id="IPR009057">
    <property type="entry name" value="Homeodomain-like_sf"/>
</dbReference>
<dbReference type="InterPro" id="IPR050624">
    <property type="entry name" value="HTH-type_Tx_Regulator"/>
</dbReference>
<dbReference type="Gene3D" id="1.10.357.10">
    <property type="entry name" value="Tetracycline Repressor, domain 2"/>
    <property type="match status" value="1"/>
</dbReference>
<evidence type="ECO:0000256" key="1">
    <source>
        <dbReference type="ARBA" id="ARBA00023125"/>
    </source>
</evidence>
<keyword evidence="5" id="KW-1185">Reference proteome</keyword>
<evidence type="ECO:0000259" key="3">
    <source>
        <dbReference type="PROSITE" id="PS50977"/>
    </source>
</evidence>
<feature type="DNA-binding region" description="H-T-H motif" evidence="2">
    <location>
        <begin position="34"/>
        <end position="53"/>
    </location>
</feature>
<organism evidence="4 5">
    <name type="scientific">Paenibacillus faecis</name>
    <dbReference type="NCBI Taxonomy" id="862114"/>
    <lineage>
        <taxon>Bacteria</taxon>
        <taxon>Bacillati</taxon>
        <taxon>Bacillota</taxon>
        <taxon>Bacilli</taxon>
        <taxon>Bacillales</taxon>
        <taxon>Paenibacillaceae</taxon>
        <taxon>Paenibacillus</taxon>
    </lineage>
</organism>
<keyword evidence="1 2" id="KW-0238">DNA-binding</keyword>